<evidence type="ECO:0000313" key="2">
    <source>
        <dbReference type="EMBL" id="GGJ77428.1"/>
    </source>
</evidence>
<reference evidence="2" key="2">
    <citation type="submission" date="2020-09" db="EMBL/GenBank/DDBJ databases">
        <authorList>
            <person name="Sun Q."/>
            <person name="Ohkuma M."/>
        </authorList>
    </citation>
    <scope>NUCLEOTIDE SEQUENCE</scope>
    <source>
        <strain evidence="2">JCM 14371</strain>
    </source>
</reference>
<accession>A0A917PGP5</accession>
<protein>
    <submittedName>
        <fullName evidence="2">Chromosome partitioning protein ParA</fullName>
    </submittedName>
</protein>
<dbReference type="AlphaFoldDB" id="A0A917PGP5"/>
<dbReference type="Gene3D" id="3.40.50.300">
    <property type="entry name" value="P-loop containing nucleotide triphosphate hydrolases"/>
    <property type="match status" value="1"/>
</dbReference>
<dbReference type="Proteomes" id="UP000635726">
    <property type="component" value="Unassembled WGS sequence"/>
</dbReference>
<dbReference type="PANTHER" id="PTHR13696:SF52">
    <property type="entry name" value="PARA FAMILY PROTEIN CT_582"/>
    <property type="match status" value="1"/>
</dbReference>
<dbReference type="InterPro" id="IPR027417">
    <property type="entry name" value="P-loop_NTPase"/>
</dbReference>
<sequence>MITLTVFNHAGGAAKTSTVRDLGYAYAQQGLRVLLVDMDPQANLSSWLGVDADPDETVYRTLTENAPLPEPHDVFGLHLIPSTLGLAKAEAQLPGIIGGVAHLRDRLAEISDRYDLVLLDSPPSLGQLSLAACVAASALVVPVPTTHKGVGGLPAVHEMIATYRKLNPVLHVAWYLPTQYNAQTGHHREVLEVLRQNVKPLGSPITYRPAVYPDAHAQAMPVSAYQPGGPADREIRRAADELAAVLNLKVARA</sequence>
<proteinExistence type="predicted"/>
<dbReference type="SUPFAM" id="SSF52540">
    <property type="entry name" value="P-loop containing nucleoside triphosphate hydrolases"/>
    <property type="match status" value="1"/>
</dbReference>
<dbReference type="InterPro" id="IPR025669">
    <property type="entry name" value="AAA_dom"/>
</dbReference>
<organism evidence="2 3">
    <name type="scientific">Deinococcus aquiradiocola</name>
    <dbReference type="NCBI Taxonomy" id="393059"/>
    <lineage>
        <taxon>Bacteria</taxon>
        <taxon>Thermotogati</taxon>
        <taxon>Deinococcota</taxon>
        <taxon>Deinococci</taxon>
        <taxon>Deinococcales</taxon>
        <taxon>Deinococcaceae</taxon>
        <taxon>Deinococcus</taxon>
    </lineage>
</organism>
<dbReference type="CDD" id="cd02042">
    <property type="entry name" value="ParAB_family"/>
    <property type="match status" value="1"/>
</dbReference>
<evidence type="ECO:0000259" key="1">
    <source>
        <dbReference type="Pfam" id="PF13614"/>
    </source>
</evidence>
<dbReference type="Pfam" id="PF13614">
    <property type="entry name" value="AAA_31"/>
    <property type="match status" value="1"/>
</dbReference>
<dbReference type="InterPro" id="IPR050678">
    <property type="entry name" value="DNA_Partitioning_ATPase"/>
</dbReference>
<keyword evidence="3" id="KW-1185">Reference proteome</keyword>
<feature type="domain" description="AAA" evidence="1">
    <location>
        <begin position="3"/>
        <end position="170"/>
    </location>
</feature>
<name>A0A917PGP5_9DEIO</name>
<dbReference type="PANTHER" id="PTHR13696">
    <property type="entry name" value="P-LOOP CONTAINING NUCLEOSIDE TRIPHOSPHATE HYDROLASE"/>
    <property type="match status" value="1"/>
</dbReference>
<evidence type="ECO:0000313" key="3">
    <source>
        <dbReference type="Proteomes" id="UP000635726"/>
    </source>
</evidence>
<comment type="caution">
    <text evidence="2">The sequence shown here is derived from an EMBL/GenBank/DDBJ whole genome shotgun (WGS) entry which is preliminary data.</text>
</comment>
<dbReference type="RefSeq" id="WP_188963309.1">
    <property type="nucleotide sequence ID" value="NZ_BMOE01000006.1"/>
</dbReference>
<gene>
    <name evidence="2" type="ORF">GCM10008939_21910</name>
</gene>
<reference evidence="2" key="1">
    <citation type="journal article" date="2014" name="Int. J. Syst. Evol. Microbiol.">
        <title>Complete genome sequence of Corynebacterium casei LMG S-19264T (=DSM 44701T), isolated from a smear-ripened cheese.</title>
        <authorList>
            <consortium name="US DOE Joint Genome Institute (JGI-PGF)"/>
            <person name="Walter F."/>
            <person name="Albersmeier A."/>
            <person name="Kalinowski J."/>
            <person name="Ruckert C."/>
        </authorList>
    </citation>
    <scope>NUCLEOTIDE SEQUENCE</scope>
    <source>
        <strain evidence="2">JCM 14371</strain>
    </source>
</reference>
<dbReference type="PIRSF" id="PIRSF009320">
    <property type="entry name" value="Nuc_binding_HP_1000"/>
    <property type="match status" value="1"/>
</dbReference>
<dbReference type="EMBL" id="BMOE01000006">
    <property type="protein sequence ID" value="GGJ77428.1"/>
    <property type="molecule type" value="Genomic_DNA"/>
</dbReference>